<gene>
    <name evidence="1" type="primary">Necator_chrII.g7483</name>
    <name evidence="1" type="ORF">RB195_019689</name>
</gene>
<keyword evidence="2" id="KW-1185">Reference proteome</keyword>
<evidence type="ECO:0000313" key="2">
    <source>
        <dbReference type="Proteomes" id="UP001303046"/>
    </source>
</evidence>
<name>A0ABR1CGY6_NECAM</name>
<dbReference type="EMBL" id="JAVFWL010000002">
    <property type="protein sequence ID" value="KAK6737146.1"/>
    <property type="molecule type" value="Genomic_DNA"/>
</dbReference>
<accession>A0ABR1CGY6</accession>
<proteinExistence type="predicted"/>
<reference evidence="1 2" key="1">
    <citation type="submission" date="2023-08" db="EMBL/GenBank/DDBJ databases">
        <title>A Necator americanus chromosomal reference genome.</title>
        <authorList>
            <person name="Ilik V."/>
            <person name="Petrzelkova K.J."/>
            <person name="Pardy F."/>
            <person name="Fuh T."/>
            <person name="Niatou-Singa F.S."/>
            <person name="Gouil Q."/>
            <person name="Baker L."/>
            <person name="Ritchie M.E."/>
            <person name="Jex A.R."/>
            <person name="Gazzola D."/>
            <person name="Li H."/>
            <person name="Toshio Fujiwara R."/>
            <person name="Zhan B."/>
            <person name="Aroian R.V."/>
            <person name="Pafco B."/>
            <person name="Schwarz E.M."/>
        </authorList>
    </citation>
    <scope>NUCLEOTIDE SEQUENCE [LARGE SCALE GENOMIC DNA]</scope>
    <source>
        <strain evidence="1 2">Aroian</strain>
        <tissue evidence="1">Whole animal</tissue>
    </source>
</reference>
<dbReference type="Proteomes" id="UP001303046">
    <property type="component" value="Unassembled WGS sequence"/>
</dbReference>
<organism evidence="1 2">
    <name type="scientific">Necator americanus</name>
    <name type="common">Human hookworm</name>
    <dbReference type="NCBI Taxonomy" id="51031"/>
    <lineage>
        <taxon>Eukaryota</taxon>
        <taxon>Metazoa</taxon>
        <taxon>Ecdysozoa</taxon>
        <taxon>Nematoda</taxon>
        <taxon>Chromadorea</taxon>
        <taxon>Rhabditida</taxon>
        <taxon>Rhabditina</taxon>
        <taxon>Rhabditomorpha</taxon>
        <taxon>Strongyloidea</taxon>
        <taxon>Ancylostomatidae</taxon>
        <taxon>Bunostominae</taxon>
        <taxon>Necator</taxon>
    </lineage>
</organism>
<comment type="caution">
    <text evidence="1">The sequence shown here is derived from an EMBL/GenBank/DDBJ whole genome shotgun (WGS) entry which is preliminary data.</text>
</comment>
<evidence type="ECO:0000313" key="1">
    <source>
        <dbReference type="EMBL" id="KAK6737146.1"/>
    </source>
</evidence>
<protein>
    <submittedName>
        <fullName evidence="1">Uncharacterized protein</fullName>
    </submittedName>
</protein>
<sequence length="88" mass="9567">MPLSFADPDQAEIMTDGMSALVKAGLILSINQGLDKVKSGGQEESGKPLRGLRKHSCSRNVGVMFLARIAEREMVWSQCLEGIFRMAG</sequence>